<dbReference type="SUPFAM" id="SSF53850">
    <property type="entry name" value="Periplasmic binding protein-like II"/>
    <property type="match status" value="1"/>
</dbReference>
<dbReference type="SUPFAM" id="SSF46785">
    <property type="entry name" value="Winged helix' DNA-binding domain"/>
    <property type="match status" value="1"/>
</dbReference>
<evidence type="ECO:0000313" key="6">
    <source>
        <dbReference type="EMBL" id="VAV97136.1"/>
    </source>
</evidence>
<organism evidence="6">
    <name type="scientific">hydrothermal vent metagenome</name>
    <dbReference type="NCBI Taxonomy" id="652676"/>
    <lineage>
        <taxon>unclassified sequences</taxon>
        <taxon>metagenomes</taxon>
        <taxon>ecological metagenomes</taxon>
    </lineage>
</organism>
<dbReference type="PRINTS" id="PR00039">
    <property type="entry name" value="HTHLYSR"/>
</dbReference>
<proteinExistence type="inferred from homology"/>
<dbReference type="PANTHER" id="PTHR30126">
    <property type="entry name" value="HTH-TYPE TRANSCRIPTIONAL REGULATOR"/>
    <property type="match status" value="1"/>
</dbReference>
<dbReference type="EMBL" id="UOEG01000159">
    <property type="protein sequence ID" value="VAV97136.1"/>
    <property type="molecule type" value="Genomic_DNA"/>
</dbReference>
<dbReference type="InterPro" id="IPR036390">
    <property type="entry name" value="WH_DNA-bd_sf"/>
</dbReference>
<dbReference type="InterPro" id="IPR000847">
    <property type="entry name" value="LysR_HTH_N"/>
</dbReference>
<keyword evidence="3" id="KW-0238">DNA-binding</keyword>
<feature type="domain" description="HTH lysR-type" evidence="5">
    <location>
        <begin position="1"/>
        <end position="58"/>
    </location>
</feature>
<dbReference type="InterPro" id="IPR005119">
    <property type="entry name" value="LysR_subst-bd"/>
</dbReference>
<sequence>MRHSQLKAFHYTALLGGFSRAAEALFLTQPAISEQVRKLEQEQDVLLISRAHKQISLTAQGEQLFRLTRQFFEIEQQIREYLSESSAAIEGTLRIIADSAHHVTDILSRFRERYPKVKITMRTGNTGEILDELRAYNAEIGVVGSLGDSRDLVSLNLGRSEIIAFAASGFLPVGKHSADLADLAELPLIFRETGSKTRQKLVDEAARQNIRLTPAIEAEGREAVREIVASGAGIGFVSRAEFSLDDRLVPIRISDADIHMSESIVHLAGRREVRLIRAFMGFARAAGAG</sequence>
<keyword evidence="2" id="KW-0805">Transcription regulation</keyword>
<keyword evidence="4" id="KW-0804">Transcription</keyword>
<evidence type="ECO:0000256" key="2">
    <source>
        <dbReference type="ARBA" id="ARBA00023015"/>
    </source>
</evidence>
<gene>
    <name evidence="6" type="ORF">MNBD_ALPHA07-663</name>
</gene>
<dbReference type="Pfam" id="PF03466">
    <property type="entry name" value="LysR_substrate"/>
    <property type="match status" value="1"/>
</dbReference>
<dbReference type="Gene3D" id="1.10.10.10">
    <property type="entry name" value="Winged helix-like DNA-binding domain superfamily/Winged helix DNA-binding domain"/>
    <property type="match status" value="1"/>
</dbReference>
<dbReference type="GO" id="GO:0000976">
    <property type="term" value="F:transcription cis-regulatory region binding"/>
    <property type="evidence" value="ECO:0007669"/>
    <property type="project" value="TreeGrafter"/>
</dbReference>
<dbReference type="Pfam" id="PF00126">
    <property type="entry name" value="HTH_1"/>
    <property type="match status" value="1"/>
</dbReference>
<accession>A0A3B0S8F1</accession>
<dbReference type="CDD" id="cd05466">
    <property type="entry name" value="PBP2_LTTR_substrate"/>
    <property type="match status" value="1"/>
</dbReference>
<dbReference type="PANTHER" id="PTHR30126:SF94">
    <property type="entry name" value="LYSR FAMILY TRANSCRIPTIONAL REGULATOR"/>
    <property type="match status" value="1"/>
</dbReference>
<evidence type="ECO:0000256" key="3">
    <source>
        <dbReference type="ARBA" id="ARBA00023125"/>
    </source>
</evidence>
<name>A0A3B0S8F1_9ZZZZ</name>
<protein>
    <submittedName>
        <fullName evidence="6">Transcriptional regulator, LysR family</fullName>
    </submittedName>
</protein>
<evidence type="ECO:0000256" key="4">
    <source>
        <dbReference type="ARBA" id="ARBA00023163"/>
    </source>
</evidence>
<dbReference type="Gene3D" id="3.40.190.290">
    <property type="match status" value="1"/>
</dbReference>
<dbReference type="GO" id="GO:0003700">
    <property type="term" value="F:DNA-binding transcription factor activity"/>
    <property type="evidence" value="ECO:0007669"/>
    <property type="project" value="InterPro"/>
</dbReference>
<dbReference type="PROSITE" id="PS50931">
    <property type="entry name" value="HTH_LYSR"/>
    <property type="match status" value="1"/>
</dbReference>
<reference evidence="6" key="1">
    <citation type="submission" date="2018-06" db="EMBL/GenBank/DDBJ databases">
        <authorList>
            <person name="Zhirakovskaya E."/>
        </authorList>
    </citation>
    <scope>NUCLEOTIDE SEQUENCE</scope>
</reference>
<dbReference type="InterPro" id="IPR036388">
    <property type="entry name" value="WH-like_DNA-bd_sf"/>
</dbReference>
<evidence type="ECO:0000259" key="5">
    <source>
        <dbReference type="PROSITE" id="PS50931"/>
    </source>
</evidence>
<evidence type="ECO:0000256" key="1">
    <source>
        <dbReference type="ARBA" id="ARBA00009437"/>
    </source>
</evidence>
<comment type="similarity">
    <text evidence="1">Belongs to the LysR transcriptional regulatory family.</text>
</comment>
<dbReference type="AlphaFoldDB" id="A0A3B0S8F1"/>